<organism evidence="2">
    <name type="scientific">marine sediment metagenome</name>
    <dbReference type="NCBI Taxonomy" id="412755"/>
    <lineage>
        <taxon>unclassified sequences</taxon>
        <taxon>metagenomes</taxon>
        <taxon>ecological metagenomes</taxon>
    </lineage>
</organism>
<protein>
    <submittedName>
        <fullName evidence="2">Uncharacterized protein</fullName>
    </submittedName>
</protein>
<dbReference type="EMBL" id="LAZR01009114">
    <property type="protein sequence ID" value="KKM74598.1"/>
    <property type="molecule type" value="Genomic_DNA"/>
</dbReference>
<keyword evidence="1" id="KW-1133">Transmembrane helix</keyword>
<accession>A0A0F9JXY1</accession>
<dbReference type="AlphaFoldDB" id="A0A0F9JXY1"/>
<keyword evidence="1" id="KW-0472">Membrane</keyword>
<comment type="caution">
    <text evidence="2">The sequence shown here is derived from an EMBL/GenBank/DDBJ whole genome shotgun (WGS) entry which is preliminary data.</text>
</comment>
<proteinExistence type="predicted"/>
<feature type="transmembrane region" description="Helical" evidence="1">
    <location>
        <begin position="65"/>
        <end position="89"/>
    </location>
</feature>
<name>A0A0F9JXY1_9ZZZZ</name>
<keyword evidence="1" id="KW-0812">Transmembrane</keyword>
<feature type="transmembrane region" description="Helical" evidence="1">
    <location>
        <begin position="39"/>
        <end position="59"/>
    </location>
</feature>
<reference evidence="2" key="1">
    <citation type="journal article" date="2015" name="Nature">
        <title>Complex archaea that bridge the gap between prokaryotes and eukaryotes.</title>
        <authorList>
            <person name="Spang A."/>
            <person name="Saw J.H."/>
            <person name="Jorgensen S.L."/>
            <person name="Zaremba-Niedzwiedzka K."/>
            <person name="Martijn J."/>
            <person name="Lind A.E."/>
            <person name="van Eijk R."/>
            <person name="Schleper C."/>
            <person name="Guy L."/>
            <person name="Ettema T.J."/>
        </authorList>
    </citation>
    <scope>NUCLEOTIDE SEQUENCE</scope>
</reference>
<evidence type="ECO:0000256" key="1">
    <source>
        <dbReference type="SAM" id="Phobius"/>
    </source>
</evidence>
<gene>
    <name evidence="2" type="ORF">LCGC14_1398720</name>
</gene>
<sequence length="203" mass="24233">MNNKYNIKVERLNQIFKNYESMEREIWFEDIKGLEEASIYRATILWVTTLFLCVVIIPIKTFGIIFILIIILFSDIILLYISIITDIIIPDKLKEIFEKAYYVHGYILNESSASVEVIEEYFFKPEEADDFLTTLLSGVVLIKRKCFKCQEKMNYVHFYKINISETPMHRLEKIWGTPGFELFCCRCYKKKLLFKKWRKKGSE</sequence>
<evidence type="ECO:0000313" key="2">
    <source>
        <dbReference type="EMBL" id="KKM74598.1"/>
    </source>
</evidence>